<gene>
    <name evidence="2" type="ORF">CB5_LOCUS12311</name>
</gene>
<evidence type="ECO:0000259" key="1">
    <source>
        <dbReference type="Pfam" id="PF00078"/>
    </source>
</evidence>
<dbReference type="AlphaFoldDB" id="A0A6V7PE22"/>
<accession>A0A6V7PE22</accession>
<dbReference type="SUPFAM" id="SSF56672">
    <property type="entry name" value="DNA/RNA polymerases"/>
    <property type="match status" value="1"/>
</dbReference>
<dbReference type="Gene3D" id="3.30.70.270">
    <property type="match status" value="1"/>
</dbReference>
<protein>
    <recommendedName>
        <fullName evidence="1">Reverse transcriptase domain-containing protein</fullName>
    </recommendedName>
</protein>
<dbReference type="InterPro" id="IPR000477">
    <property type="entry name" value="RT_dom"/>
</dbReference>
<organism evidence="2">
    <name type="scientific">Ananas comosus var. bracteatus</name>
    <name type="common">red pineapple</name>
    <dbReference type="NCBI Taxonomy" id="296719"/>
    <lineage>
        <taxon>Eukaryota</taxon>
        <taxon>Viridiplantae</taxon>
        <taxon>Streptophyta</taxon>
        <taxon>Embryophyta</taxon>
        <taxon>Tracheophyta</taxon>
        <taxon>Spermatophyta</taxon>
        <taxon>Magnoliopsida</taxon>
        <taxon>Liliopsida</taxon>
        <taxon>Poales</taxon>
        <taxon>Bromeliaceae</taxon>
        <taxon>Bromelioideae</taxon>
        <taxon>Ananas</taxon>
    </lineage>
</organism>
<reference evidence="2" key="1">
    <citation type="submission" date="2020-07" db="EMBL/GenBank/DDBJ databases">
        <authorList>
            <person name="Lin J."/>
        </authorList>
    </citation>
    <scope>NUCLEOTIDE SEQUENCE</scope>
</reference>
<dbReference type="InterPro" id="IPR043502">
    <property type="entry name" value="DNA/RNA_pol_sf"/>
</dbReference>
<dbReference type="InterPro" id="IPR043128">
    <property type="entry name" value="Rev_trsase/Diguanyl_cyclase"/>
</dbReference>
<feature type="domain" description="Reverse transcriptase" evidence="1">
    <location>
        <begin position="305"/>
        <end position="375"/>
    </location>
</feature>
<dbReference type="InterPro" id="IPR053134">
    <property type="entry name" value="RNA-dir_DNA_polymerase"/>
</dbReference>
<dbReference type="EMBL" id="LR862147">
    <property type="protein sequence ID" value="CAD1829100.1"/>
    <property type="molecule type" value="Genomic_DNA"/>
</dbReference>
<dbReference type="PANTHER" id="PTHR24559">
    <property type="entry name" value="TRANSPOSON TY3-I GAG-POL POLYPROTEIN"/>
    <property type="match status" value="1"/>
</dbReference>
<name>A0A6V7PE22_ANACO</name>
<sequence>MLYIKGKASVEGKIKQDIASTKRALQLCIRCKAEITHRDWEVIIQERKLYREWKEFMTFPVLTRWLPKEKEVRPESDSLAEVARESEESKQKVQEISAEESSVDVSIVYAVPHSFRVESTEFKKQLHYGEESTVAQLQLKNTIAADAVIFEKPLALQTSHYNLLLKHDWIHAKECVPSTLHGKLFQWVGDCVEEIKADRRPQMVDVNMEDVGHINWVDTDLDQILFVRITEERVQLVLLKALVATEESPDWLKECQGLGAEVLDELRHNEPIEEVGYSIKSADLADEKSNFQMDSNAFRLENIGATYKRVMNFIFHNFIGKILEVYIEDIIVKSKSQTDHWVDLELAFERMRKYNLKINPLKCAFEISVENFLGFLVH</sequence>
<dbReference type="PANTHER" id="PTHR24559:SF431">
    <property type="entry name" value="RNA-DIRECTED DNA POLYMERASE HOMOLOG"/>
    <property type="match status" value="1"/>
</dbReference>
<evidence type="ECO:0000313" key="2">
    <source>
        <dbReference type="EMBL" id="CAD1829100.1"/>
    </source>
</evidence>
<proteinExistence type="predicted"/>
<dbReference type="CDD" id="cd01647">
    <property type="entry name" value="RT_LTR"/>
    <property type="match status" value="1"/>
</dbReference>
<dbReference type="Pfam" id="PF00078">
    <property type="entry name" value="RVT_1"/>
    <property type="match status" value="1"/>
</dbReference>